<dbReference type="AlphaFoldDB" id="A0A1W5CUL8"/>
<dbReference type="Proteomes" id="UP000192927">
    <property type="component" value="Unassembled WGS sequence"/>
</dbReference>
<sequence>MAEAEAMYRRALEGREKAWGPEHTSTLDTVHNLGILYKDQGKMAEAEAMYRRALEGRENAWGPEHTSTLDTVHNLGILYKDQGKMAEAEAMFRRVKNENLNELPTSPPTTRRFVTFIYYVLIFFPLP</sequence>
<keyword evidence="1" id="KW-0802">TPR repeat</keyword>
<dbReference type="Gene3D" id="1.25.40.10">
    <property type="entry name" value="Tetratricopeptide repeat domain"/>
    <property type="match status" value="1"/>
</dbReference>
<accession>A0A1W5CUL8</accession>
<dbReference type="InterPro" id="IPR053137">
    <property type="entry name" value="NLR-like"/>
</dbReference>
<dbReference type="Pfam" id="PF13424">
    <property type="entry name" value="TPR_12"/>
    <property type="match status" value="1"/>
</dbReference>
<organism evidence="2 3">
    <name type="scientific">Lasallia pustulata</name>
    <dbReference type="NCBI Taxonomy" id="136370"/>
    <lineage>
        <taxon>Eukaryota</taxon>
        <taxon>Fungi</taxon>
        <taxon>Dikarya</taxon>
        <taxon>Ascomycota</taxon>
        <taxon>Pezizomycotina</taxon>
        <taxon>Lecanoromycetes</taxon>
        <taxon>OSLEUM clade</taxon>
        <taxon>Umbilicariomycetidae</taxon>
        <taxon>Umbilicariales</taxon>
        <taxon>Umbilicariaceae</taxon>
        <taxon>Lasallia</taxon>
    </lineage>
</organism>
<keyword evidence="3" id="KW-1185">Reference proteome</keyword>
<evidence type="ECO:0000313" key="2">
    <source>
        <dbReference type="EMBL" id="SLM34521.1"/>
    </source>
</evidence>
<dbReference type="Pfam" id="PF13374">
    <property type="entry name" value="TPR_10"/>
    <property type="match status" value="1"/>
</dbReference>
<dbReference type="EMBL" id="FWEW01000322">
    <property type="protein sequence ID" value="SLM34521.1"/>
    <property type="molecule type" value="Genomic_DNA"/>
</dbReference>
<dbReference type="PROSITE" id="PS50005">
    <property type="entry name" value="TPR"/>
    <property type="match status" value="1"/>
</dbReference>
<evidence type="ECO:0000313" key="3">
    <source>
        <dbReference type="Proteomes" id="UP000192927"/>
    </source>
</evidence>
<evidence type="ECO:0000256" key="1">
    <source>
        <dbReference type="PROSITE-ProRule" id="PRU00339"/>
    </source>
</evidence>
<dbReference type="SMART" id="SM00028">
    <property type="entry name" value="TPR"/>
    <property type="match status" value="2"/>
</dbReference>
<dbReference type="InterPro" id="IPR011990">
    <property type="entry name" value="TPR-like_helical_dom_sf"/>
</dbReference>
<dbReference type="SUPFAM" id="SSF48452">
    <property type="entry name" value="TPR-like"/>
    <property type="match status" value="1"/>
</dbReference>
<dbReference type="InterPro" id="IPR019734">
    <property type="entry name" value="TPR_rpt"/>
</dbReference>
<protein>
    <submittedName>
        <fullName evidence="2">Kinesin light chain 1</fullName>
    </submittedName>
</protein>
<dbReference type="PANTHER" id="PTHR46082">
    <property type="entry name" value="ATP/GTP-BINDING PROTEIN-RELATED"/>
    <property type="match status" value="1"/>
</dbReference>
<feature type="repeat" description="TPR" evidence="1">
    <location>
        <begin position="27"/>
        <end position="60"/>
    </location>
</feature>
<name>A0A1W5CUL8_9LECA</name>
<proteinExistence type="predicted"/>
<reference evidence="3" key="1">
    <citation type="submission" date="2017-03" db="EMBL/GenBank/DDBJ databases">
        <authorList>
            <person name="Sharma R."/>
            <person name="Thines M."/>
        </authorList>
    </citation>
    <scope>NUCLEOTIDE SEQUENCE [LARGE SCALE GENOMIC DNA]</scope>
</reference>
<dbReference type="PANTHER" id="PTHR46082:SF6">
    <property type="entry name" value="AAA+ ATPASE DOMAIN-CONTAINING PROTEIN-RELATED"/>
    <property type="match status" value="1"/>
</dbReference>